<evidence type="ECO:0008006" key="3">
    <source>
        <dbReference type="Google" id="ProtNLM"/>
    </source>
</evidence>
<proteinExistence type="predicted"/>
<organism evidence="1 2">
    <name type="scientific">Streptomyces olivaceiscleroticus</name>
    <dbReference type="NCBI Taxonomy" id="68245"/>
    <lineage>
        <taxon>Bacteria</taxon>
        <taxon>Bacillati</taxon>
        <taxon>Actinomycetota</taxon>
        <taxon>Actinomycetes</taxon>
        <taxon>Kitasatosporales</taxon>
        <taxon>Streptomycetaceae</taxon>
        <taxon>Streptomyces</taxon>
    </lineage>
</organism>
<dbReference type="Proteomes" id="UP001500909">
    <property type="component" value="Unassembled WGS sequence"/>
</dbReference>
<keyword evidence="2" id="KW-1185">Reference proteome</keyword>
<name>A0ABN1AD33_9ACTN</name>
<accession>A0ABN1AD33</accession>
<gene>
    <name evidence="1" type="ORF">GCM10010361_42260</name>
</gene>
<sequence length="153" mass="16682">MGHDCIVDRSLHNTFARHALPGLKLAEQTADRDTSVEIVNRQISGFSAAHVEALRADCHGWAMLRRLSRPLHAELGALNAAPPPEALARRADRADLIIGQCNRGTAPYGTSFDDVRQRVARTEVHELPGQGHLAHIQAPTELGHLLNNLATAR</sequence>
<dbReference type="EMBL" id="BAAABY010000030">
    <property type="protein sequence ID" value="GAA0473528.1"/>
    <property type="molecule type" value="Genomic_DNA"/>
</dbReference>
<evidence type="ECO:0000313" key="2">
    <source>
        <dbReference type="Proteomes" id="UP001500909"/>
    </source>
</evidence>
<protein>
    <recommendedName>
        <fullName evidence="3">AB hydrolase-1 domain-containing protein</fullName>
    </recommendedName>
</protein>
<reference evidence="1 2" key="1">
    <citation type="journal article" date="2019" name="Int. J. Syst. Evol. Microbiol.">
        <title>The Global Catalogue of Microorganisms (GCM) 10K type strain sequencing project: providing services to taxonomists for standard genome sequencing and annotation.</title>
        <authorList>
            <consortium name="The Broad Institute Genomics Platform"/>
            <consortium name="The Broad Institute Genome Sequencing Center for Infectious Disease"/>
            <person name="Wu L."/>
            <person name="Ma J."/>
        </authorList>
    </citation>
    <scope>NUCLEOTIDE SEQUENCE [LARGE SCALE GENOMIC DNA]</scope>
    <source>
        <strain evidence="1 2">JCM 4805</strain>
    </source>
</reference>
<evidence type="ECO:0000313" key="1">
    <source>
        <dbReference type="EMBL" id="GAA0473528.1"/>
    </source>
</evidence>
<comment type="caution">
    <text evidence="1">The sequence shown here is derived from an EMBL/GenBank/DDBJ whole genome shotgun (WGS) entry which is preliminary data.</text>
</comment>